<evidence type="ECO:0000313" key="3">
    <source>
        <dbReference type="EMBL" id="UOQ44926.1"/>
    </source>
</evidence>
<evidence type="ECO:0000256" key="1">
    <source>
        <dbReference type="ARBA" id="ARBA00006817"/>
    </source>
</evidence>
<dbReference type="Proteomes" id="UP000831787">
    <property type="component" value="Chromosome"/>
</dbReference>
<evidence type="ECO:0000259" key="2">
    <source>
        <dbReference type="Pfam" id="PF08327"/>
    </source>
</evidence>
<gene>
    <name evidence="3" type="ORF">MUN89_02945</name>
</gene>
<dbReference type="SUPFAM" id="SSF55961">
    <property type="entry name" value="Bet v1-like"/>
    <property type="match status" value="1"/>
</dbReference>
<dbReference type="Gene3D" id="3.30.530.20">
    <property type="match status" value="1"/>
</dbReference>
<dbReference type="EMBL" id="CP095073">
    <property type="protein sequence ID" value="UOQ44926.1"/>
    <property type="molecule type" value="Genomic_DNA"/>
</dbReference>
<evidence type="ECO:0000313" key="4">
    <source>
        <dbReference type="Proteomes" id="UP000831787"/>
    </source>
</evidence>
<protein>
    <submittedName>
        <fullName evidence="3">SRPBCC domain-containing protein</fullName>
    </submittedName>
</protein>
<dbReference type="Pfam" id="PF08327">
    <property type="entry name" value="AHSA1"/>
    <property type="match status" value="1"/>
</dbReference>
<feature type="domain" description="Activator of Hsp90 ATPase homologue 1/2-like C-terminal" evidence="2">
    <location>
        <begin position="37"/>
        <end position="175"/>
    </location>
</feature>
<accession>A0ABY4ELH4</accession>
<keyword evidence="4" id="KW-1185">Reference proteome</keyword>
<dbReference type="InterPro" id="IPR013538">
    <property type="entry name" value="ASHA1/2-like_C"/>
</dbReference>
<dbReference type="RefSeq" id="WP_244711260.1">
    <property type="nucleotide sequence ID" value="NZ_CP095073.1"/>
</dbReference>
<proteinExistence type="inferred from homology"/>
<reference evidence="3 4" key="1">
    <citation type="submission" date="2022-04" db="EMBL/GenBank/DDBJ databases">
        <title>Halobacillus sp. isolated from saltern.</title>
        <authorList>
            <person name="Won M."/>
            <person name="Lee C.-M."/>
            <person name="Woen H.-Y."/>
            <person name="Kwon S.-W."/>
        </authorList>
    </citation>
    <scope>NUCLEOTIDE SEQUENCE [LARGE SCALE GENOMIC DNA]</scope>
    <source>
        <strain evidence="3 4">SSBR10-3</strain>
    </source>
</reference>
<dbReference type="InterPro" id="IPR023393">
    <property type="entry name" value="START-like_dom_sf"/>
</dbReference>
<organism evidence="3 4">
    <name type="scientific">Halobacillus salinarum</name>
    <dbReference type="NCBI Taxonomy" id="2932257"/>
    <lineage>
        <taxon>Bacteria</taxon>
        <taxon>Bacillati</taxon>
        <taxon>Bacillota</taxon>
        <taxon>Bacilli</taxon>
        <taxon>Bacillales</taxon>
        <taxon>Bacillaceae</taxon>
        <taxon>Halobacillus</taxon>
    </lineage>
</organism>
<name>A0ABY4ELH4_9BACI</name>
<sequence>MVKYSTKERFTITSHNGLDHLSTNVGEKGFTLERVFDAPRDLVFKTFTTPEHVSQWWAPAGFTMPVCTIDLRPGGVWHYCFESPEGERHWSRSVYKEIIEPEKIVYTSTLSDENANPVESPLPEHRATVTFIEEEGKTKLNVTIELSSAQDLKATLDMGMMEGLKQTINNLGKHLQEVK</sequence>
<comment type="similarity">
    <text evidence="1">Belongs to the AHA1 family.</text>
</comment>